<dbReference type="EMBL" id="ML996241">
    <property type="protein sequence ID" value="KAF2729583.1"/>
    <property type="molecule type" value="Genomic_DNA"/>
</dbReference>
<comment type="caution">
    <text evidence="3">The sequence shown here is derived from an EMBL/GenBank/DDBJ whole genome shotgun (WGS) entry which is preliminary data.</text>
</comment>
<dbReference type="Proteomes" id="UP000799444">
    <property type="component" value="Unassembled WGS sequence"/>
</dbReference>
<feature type="transmembrane region" description="Helical" evidence="2">
    <location>
        <begin position="32"/>
        <end position="50"/>
    </location>
</feature>
<dbReference type="PANTHER" id="PTHR33365">
    <property type="entry name" value="YALI0B05434P"/>
    <property type="match status" value="1"/>
</dbReference>
<dbReference type="AlphaFoldDB" id="A0A9P4UY53"/>
<dbReference type="GO" id="GO:0043386">
    <property type="term" value="P:mycotoxin biosynthetic process"/>
    <property type="evidence" value="ECO:0007669"/>
    <property type="project" value="InterPro"/>
</dbReference>
<keyword evidence="2" id="KW-1133">Transmembrane helix</keyword>
<evidence type="ECO:0000313" key="3">
    <source>
        <dbReference type="EMBL" id="KAF2729583.1"/>
    </source>
</evidence>
<sequence length="276" mass="32556">MAQGEKYERLQDEEDYEPLSRRPEKVQWLRRSYLFALLLVSIALNIFQYLQANISQFSSHWSQETSEFARIRYEHNLKWSGITSYNNGNYTEMDLKWGELRVDDGIIALPKTYALEKGIPPSEQFPWDSSKDIYLVNGYHGIHCLTQVYLALKEYREGLPQSHAFEHNAHCLDWLRNDIQCRADDTPLYMMTNASGPQNGVGQYRKCKDWSKLQKWAQDHSACYRYGDFVTGDKMKSQIGRFKYCAKDSPYLPKIRKYFNQSDDWFPTDEELVTIY</sequence>
<reference evidence="3" key="1">
    <citation type="journal article" date="2020" name="Stud. Mycol.">
        <title>101 Dothideomycetes genomes: a test case for predicting lifestyles and emergence of pathogens.</title>
        <authorList>
            <person name="Haridas S."/>
            <person name="Albert R."/>
            <person name="Binder M."/>
            <person name="Bloem J."/>
            <person name="Labutti K."/>
            <person name="Salamov A."/>
            <person name="Andreopoulos B."/>
            <person name="Baker S."/>
            <person name="Barry K."/>
            <person name="Bills G."/>
            <person name="Bluhm B."/>
            <person name="Cannon C."/>
            <person name="Castanera R."/>
            <person name="Culley D."/>
            <person name="Daum C."/>
            <person name="Ezra D."/>
            <person name="Gonzalez J."/>
            <person name="Henrissat B."/>
            <person name="Kuo A."/>
            <person name="Liang C."/>
            <person name="Lipzen A."/>
            <person name="Lutzoni F."/>
            <person name="Magnuson J."/>
            <person name="Mondo S."/>
            <person name="Nolan M."/>
            <person name="Ohm R."/>
            <person name="Pangilinan J."/>
            <person name="Park H.-J."/>
            <person name="Ramirez L."/>
            <person name="Alfaro M."/>
            <person name="Sun H."/>
            <person name="Tritt A."/>
            <person name="Yoshinaga Y."/>
            <person name="Zwiers L.-H."/>
            <person name="Turgeon B."/>
            <person name="Goodwin S."/>
            <person name="Spatafora J."/>
            <person name="Crous P."/>
            <person name="Grigoriev I."/>
        </authorList>
    </citation>
    <scope>NUCLEOTIDE SEQUENCE</scope>
    <source>
        <strain evidence="3">CBS 125425</strain>
    </source>
</reference>
<dbReference type="InterPro" id="IPR021765">
    <property type="entry name" value="UstYa-like"/>
</dbReference>
<keyword evidence="2" id="KW-0472">Membrane</keyword>
<name>A0A9P4UY53_9PLEO</name>
<dbReference type="OrthoDB" id="3687641at2759"/>
<evidence type="ECO:0000256" key="1">
    <source>
        <dbReference type="ARBA" id="ARBA00035112"/>
    </source>
</evidence>
<evidence type="ECO:0000313" key="4">
    <source>
        <dbReference type="Proteomes" id="UP000799444"/>
    </source>
</evidence>
<proteinExistence type="inferred from homology"/>
<evidence type="ECO:0000256" key="2">
    <source>
        <dbReference type="SAM" id="Phobius"/>
    </source>
</evidence>
<keyword evidence="2" id="KW-0812">Transmembrane</keyword>
<organism evidence="3 4">
    <name type="scientific">Polyplosphaeria fusca</name>
    <dbReference type="NCBI Taxonomy" id="682080"/>
    <lineage>
        <taxon>Eukaryota</taxon>
        <taxon>Fungi</taxon>
        <taxon>Dikarya</taxon>
        <taxon>Ascomycota</taxon>
        <taxon>Pezizomycotina</taxon>
        <taxon>Dothideomycetes</taxon>
        <taxon>Pleosporomycetidae</taxon>
        <taxon>Pleosporales</taxon>
        <taxon>Tetraplosphaeriaceae</taxon>
        <taxon>Polyplosphaeria</taxon>
    </lineage>
</organism>
<keyword evidence="4" id="KW-1185">Reference proteome</keyword>
<protein>
    <submittedName>
        <fullName evidence="3">Uncharacterized protein</fullName>
    </submittedName>
</protein>
<comment type="similarity">
    <text evidence="1">Belongs to the ustYa family.</text>
</comment>
<dbReference type="Pfam" id="PF11807">
    <property type="entry name" value="UstYa"/>
    <property type="match status" value="1"/>
</dbReference>
<dbReference type="PANTHER" id="PTHR33365:SF6">
    <property type="entry name" value="OXIDASE USTYA"/>
    <property type="match status" value="1"/>
</dbReference>
<accession>A0A9P4UY53</accession>
<gene>
    <name evidence="3" type="ORF">EJ04DRAFT_475364</name>
</gene>